<dbReference type="KEGG" id="nox:C5F49_05870"/>
<organism evidence="4 5">
    <name type="scientific">Nitrosopumilus oxyclinae</name>
    <dbReference type="NCBI Taxonomy" id="1959104"/>
    <lineage>
        <taxon>Archaea</taxon>
        <taxon>Nitrososphaerota</taxon>
        <taxon>Nitrososphaeria</taxon>
        <taxon>Nitrosopumilales</taxon>
        <taxon>Nitrosopumilaceae</taxon>
        <taxon>Nitrosopumilus</taxon>
    </lineage>
</organism>
<keyword evidence="1" id="KW-0812">Transmembrane</keyword>
<gene>
    <name evidence="4" type="ORF">C5F49_05870</name>
</gene>
<sequence>MILVNFTNFDLDQLFSMGDDSNPLLMIVWILPIILFVFYGQQIQLFVTSREIKKGLKKLDNFREESRTELINYVKNNLKVKNDPVKKIDKFLEYFTIMPVDMDPNGIVDKVHHTVRSREDYTRSHVKSLSPEMNDIELNKIQTLLEIASSLQMIYKIVNHMFLTAKKQNNYPLILPLQMLLPFIMEQAEAMIEAIPAFKSDQPVGDGIGPMVVGKMMLEHEKETIAFQTSLSKIDFEDRKLFLLKAEGPASTVGRPADGLEKIMSENKIDAIIMIDAALKMEGEDSASIAQGFGAAIGGIGTERFQIEAVATTNNVPIFSIVVKQSVKEAITLMTEDIADTAEIVRLQLNEMILENTKSGQSVVIIGVGNTSGVPQ</sequence>
<keyword evidence="1" id="KW-1133">Transmembrane helix</keyword>
<dbReference type="Pfam" id="PF23542">
    <property type="entry name" value="DUF1512_C"/>
    <property type="match status" value="1"/>
</dbReference>
<evidence type="ECO:0000259" key="2">
    <source>
        <dbReference type="Pfam" id="PF07431"/>
    </source>
</evidence>
<dbReference type="Proteomes" id="UP000509441">
    <property type="component" value="Chromosome"/>
</dbReference>
<evidence type="ECO:0000313" key="4">
    <source>
        <dbReference type="EMBL" id="QLH04893.1"/>
    </source>
</evidence>
<dbReference type="InterPro" id="IPR056460">
    <property type="entry name" value="DUF1512_N"/>
</dbReference>
<reference evidence="4 5" key="1">
    <citation type="submission" date="2018-02" db="EMBL/GenBank/DDBJ databases">
        <title>Complete genome of Nitrosopumilus oxyclinae HCE1.</title>
        <authorList>
            <person name="Qin W."/>
            <person name="Zheng Y."/>
            <person name="Stahl D.A."/>
        </authorList>
    </citation>
    <scope>NUCLEOTIDE SEQUENCE [LARGE SCALE GENOMIC DNA]</scope>
    <source>
        <strain evidence="4 5">HCE1</strain>
    </source>
</reference>
<feature type="transmembrane region" description="Helical" evidence="1">
    <location>
        <begin position="24"/>
        <end position="47"/>
    </location>
</feature>
<accession>A0A7D5M1Q9</accession>
<feature type="domain" description="DUF1512" evidence="3">
    <location>
        <begin position="204"/>
        <end position="375"/>
    </location>
</feature>
<dbReference type="EMBL" id="CP026994">
    <property type="protein sequence ID" value="QLH04893.1"/>
    <property type="molecule type" value="Genomic_DNA"/>
</dbReference>
<dbReference type="InterPro" id="IPR056461">
    <property type="entry name" value="DUF1512_C"/>
</dbReference>
<keyword evidence="1" id="KW-0472">Membrane</keyword>
<keyword evidence="5" id="KW-1185">Reference proteome</keyword>
<evidence type="ECO:0000313" key="5">
    <source>
        <dbReference type="Proteomes" id="UP000509441"/>
    </source>
</evidence>
<protein>
    <submittedName>
        <fullName evidence="4">DUF1512 domain-containing protein</fullName>
    </submittedName>
</protein>
<feature type="domain" description="DUF1512" evidence="2">
    <location>
        <begin position="24"/>
        <end position="199"/>
    </location>
</feature>
<evidence type="ECO:0000259" key="3">
    <source>
        <dbReference type="Pfam" id="PF23542"/>
    </source>
</evidence>
<name>A0A7D5M1Q9_9ARCH</name>
<dbReference type="Pfam" id="PF07431">
    <property type="entry name" value="DUF1512"/>
    <property type="match status" value="1"/>
</dbReference>
<evidence type="ECO:0000256" key="1">
    <source>
        <dbReference type="SAM" id="Phobius"/>
    </source>
</evidence>
<dbReference type="AlphaFoldDB" id="A0A7D5M1Q9"/>
<proteinExistence type="predicted"/>